<organism evidence="2 3">
    <name type="scientific">Rahnella perminowiae</name>
    <dbReference type="NCBI Taxonomy" id="2816244"/>
    <lineage>
        <taxon>Bacteria</taxon>
        <taxon>Pseudomonadati</taxon>
        <taxon>Pseudomonadota</taxon>
        <taxon>Gammaproteobacteria</taxon>
        <taxon>Enterobacterales</taxon>
        <taxon>Yersiniaceae</taxon>
        <taxon>Rahnella</taxon>
    </lineage>
</organism>
<accession>A0ABS6KYX1</accession>
<keyword evidence="3" id="KW-1185">Reference proteome</keyword>
<dbReference type="Pfam" id="PF12680">
    <property type="entry name" value="SnoaL_2"/>
    <property type="match status" value="1"/>
</dbReference>
<name>A0ABS6KYX1_9GAMM</name>
<protein>
    <submittedName>
        <fullName evidence="2">Nuclear transport factor 2 family protein</fullName>
    </submittedName>
</protein>
<feature type="domain" description="SnoaL-like" evidence="1">
    <location>
        <begin position="8"/>
        <end position="96"/>
    </location>
</feature>
<dbReference type="Proteomes" id="UP000699865">
    <property type="component" value="Unassembled WGS sequence"/>
</dbReference>
<dbReference type="EMBL" id="JAFMOU010000064">
    <property type="protein sequence ID" value="MBU9834655.1"/>
    <property type="molecule type" value="Genomic_DNA"/>
</dbReference>
<evidence type="ECO:0000259" key="1">
    <source>
        <dbReference type="Pfam" id="PF12680"/>
    </source>
</evidence>
<evidence type="ECO:0000313" key="3">
    <source>
        <dbReference type="Proteomes" id="UP000699865"/>
    </source>
</evidence>
<dbReference type="InterPro" id="IPR037401">
    <property type="entry name" value="SnoaL-like"/>
</dbReference>
<sequence>MVTTEHLDAYLNAMGNRHVEGLEAYMADNVILRSPIVPVPFEGKELVFQIVSRLLETIDDFELKLLLRDGADFVAVFTIKFGDHIIDGMDHMHLDDMGFIDHMTVAWRPLASVVAVQQKLAPKLGGKPMQLVPLE</sequence>
<gene>
    <name evidence="2" type="ORF">J1786_07490</name>
</gene>
<dbReference type="RefSeq" id="WP_217138016.1">
    <property type="nucleotide sequence ID" value="NZ_JAFMOU010000064.1"/>
</dbReference>
<reference evidence="2 3" key="1">
    <citation type="submission" date="2021-03" db="EMBL/GenBank/DDBJ databases">
        <title>Five novel Rahnella species.</title>
        <authorList>
            <person name="Brady C."/>
            <person name="Asselin J."/>
            <person name="Beer S."/>
            <person name="Bruberg M.B."/>
            <person name="Crampton B."/>
            <person name="Venter S."/>
            <person name="Arnold D."/>
            <person name="Denman S."/>
        </authorList>
    </citation>
    <scope>NUCLEOTIDE SEQUENCE [LARGE SCALE GENOMIC DNA]</scope>
    <source>
        <strain evidence="2 3">L72c</strain>
    </source>
</reference>
<evidence type="ECO:0000313" key="2">
    <source>
        <dbReference type="EMBL" id="MBU9834655.1"/>
    </source>
</evidence>
<proteinExistence type="predicted"/>
<comment type="caution">
    <text evidence="2">The sequence shown here is derived from an EMBL/GenBank/DDBJ whole genome shotgun (WGS) entry which is preliminary data.</text>
</comment>